<evidence type="ECO:0000313" key="1">
    <source>
        <dbReference type="EMBL" id="MBB3105470.1"/>
    </source>
</evidence>
<name>A0A839T999_AZOMA</name>
<comment type="caution">
    <text evidence="1">The sequence shown here is derived from an EMBL/GenBank/DDBJ whole genome shotgun (WGS) entry which is preliminary data.</text>
</comment>
<dbReference type="Pfam" id="PF19456">
    <property type="entry name" value="MobI"/>
    <property type="match status" value="1"/>
</dbReference>
<protein>
    <submittedName>
        <fullName evidence="1">Uncharacterized protein</fullName>
    </submittedName>
</protein>
<evidence type="ECO:0000313" key="2">
    <source>
        <dbReference type="Proteomes" id="UP000549250"/>
    </source>
</evidence>
<dbReference type="EMBL" id="JACHXI010000051">
    <property type="protein sequence ID" value="MBB3105470.1"/>
    <property type="molecule type" value="Genomic_DNA"/>
</dbReference>
<gene>
    <name evidence="1" type="ORF">FHR87_003913</name>
</gene>
<dbReference type="AlphaFoldDB" id="A0A839T999"/>
<proteinExistence type="predicted"/>
<dbReference type="InterPro" id="IPR045809">
    <property type="entry name" value="MobI"/>
</dbReference>
<keyword evidence="2" id="KW-1185">Reference proteome</keyword>
<organism evidence="1 2">
    <name type="scientific">Azomonas macrocytogenes</name>
    <name type="common">Azotobacter macrocytogenes</name>
    <dbReference type="NCBI Taxonomy" id="69962"/>
    <lineage>
        <taxon>Bacteria</taxon>
        <taxon>Pseudomonadati</taxon>
        <taxon>Pseudomonadota</taxon>
        <taxon>Gammaproteobacteria</taxon>
        <taxon>Pseudomonadales</taxon>
        <taxon>Pseudomonadaceae</taxon>
        <taxon>Azomonas</taxon>
    </lineage>
</organism>
<sequence length="156" mass="18458">MTLDELEAESTAFVRSVQQLIEHELRICALDAMKASDAFWQYNIAMRDEAEDQGRVGTRTRIKNNSIQCEWYINTFFNDRNAPADAKKRVLSTYLEKGAGFRYPKSRFQKARHWELNVIERVEDRYELVRMRSQALAKLRRALAEYERLVERSYNA</sequence>
<dbReference type="Proteomes" id="UP000549250">
    <property type="component" value="Unassembled WGS sequence"/>
</dbReference>
<accession>A0A839T999</accession>
<reference evidence="1 2" key="1">
    <citation type="submission" date="2020-08" db="EMBL/GenBank/DDBJ databases">
        <title>Genomic Encyclopedia of Type Strains, Phase III (KMG-III): the genomes of soil and plant-associated and newly described type strains.</title>
        <authorList>
            <person name="Whitman W."/>
        </authorList>
    </citation>
    <scope>NUCLEOTIDE SEQUENCE [LARGE SCALE GENOMIC DNA]</scope>
    <source>
        <strain evidence="1 2">CECT 4462</strain>
    </source>
</reference>